<reference evidence="2 3" key="1">
    <citation type="submission" date="2012-01" db="EMBL/GenBank/DDBJ databases">
        <title>Complete sequence of chromosome of Clostridium pasteurianum BC1.</title>
        <authorList>
            <consortium name="US DOE Joint Genome Institute"/>
            <person name="Lucas S."/>
            <person name="Han J."/>
            <person name="Lapidus A."/>
            <person name="Cheng J.-F."/>
            <person name="Goodwin L."/>
            <person name="Pitluck S."/>
            <person name="Peters L."/>
            <person name="Mikhailova N."/>
            <person name="Teshima H."/>
            <person name="Detter J.C."/>
            <person name="Han C."/>
            <person name="Tapia R."/>
            <person name="Land M."/>
            <person name="Hauser L."/>
            <person name="Kyrpides N."/>
            <person name="Ivanova N."/>
            <person name="Pagani I."/>
            <person name="Dunn J."/>
            <person name="Taghavi S."/>
            <person name="Francis A."/>
            <person name="van der Lelie D."/>
            <person name="Woyke T."/>
        </authorList>
    </citation>
    <scope>NUCLEOTIDE SEQUENCE [LARGE SCALE GENOMIC DNA]</scope>
    <source>
        <strain evidence="2 3">BC1</strain>
    </source>
</reference>
<dbReference type="eggNOG" id="COG4219">
    <property type="taxonomic scope" value="Bacteria"/>
</dbReference>
<evidence type="ECO:0000256" key="1">
    <source>
        <dbReference type="SAM" id="MobiDB-lite"/>
    </source>
</evidence>
<accession>R4K5N0</accession>
<dbReference type="HOGENOM" id="CLU_106616_0_0_9"/>
<dbReference type="PROSITE" id="PS51257">
    <property type="entry name" value="PROKAR_LIPOPROTEIN"/>
    <property type="match status" value="1"/>
</dbReference>
<name>R4K5N0_CLOPA</name>
<proteinExistence type="predicted"/>
<evidence type="ECO:0008006" key="4">
    <source>
        <dbReference type="Google" id="ProtNLM"/>
    </source>
</evidence>
<evidence type="ECO:0000313" key="3">
    <source>
        <dbReference type="Proteomes" id="UP000013523"/>
    </source>
</evidence>
<dbReference type="RefSeq" id="WP_015616745.1">
    <property type="nucleotide sequence ID" value="NC_021182.1"/>
</dbReference>
<gene>
    <name evidence="2" type="ORF">Clopa_3682</name>
</gene>
<keyword evidence="3" id="KW-1185">Reference proteome</keyword>
<feature type="region of interest" description="Disordered" evidence="1">
    <location>
        <begin position="34"/>
        <end position="72"/>
    </location>
</feature>
<dbReference type="Pfam" id="PF14172">
    <property type="entry name" value="DUF4309"/>
    <property type="match status" value="1"/>
</dbReference>
<dbReference type="OrthoDB" id="9762883at2"/>
<dbReference type="PATRIC" id="fig|86416.3.peg.3683"/>
<feature type="compositionally biased region" description="Low complexity" evidence="1">
    <location>
        <begin position="34"/>
        <end position="67"/>
    </location>
</feature>
<dbReference type="InterPro" id="IPR025453">
    <property type="entry name" value="DUF4309"/>
</dbReference>
<dbReference type="AlphaFoldDB" id="R4K5N0"/>
<evidence type="ECO:0000313" key="2">
    <source>
        <dbReference type="EMBL" id="AGK98462.1"/>
    </source>
</evidence>
<organism evidence="2 3">
    <name type="scientific">Clostridium pasteurianum BC1</name>
    <dbReference type="NCBI Taxonomy" id="86416"/>
    <lineage>
        <taxon>Bacteria</taxon>
        <taxon>Bacillati</taxon>
        <taxon>Bacillota</taxon>
        <taxon>Clostridia</taxon>
        <taxon>Eubacteriales</taxon>
        <taxon>Clostridiaceae</taxon>
        <taxon>Clostridium</taxon>
    </lineage>
</organism>
<dbReference type="Proteomes" id="UP000013523">
    <property type="component" value="Chromosome"/>
</dbReference>
<dbReference type="KEGG" id="cpas:Clopa_3682"/>
<protein>
    <recommendedName>
        <fullName evidence="4">DUF4309 domain-containing protein</fullName>
    </recommendedName>
</protein>
<dbReference type="STRING" id="86416.Clopa_3682"/>
<sequence>MFLFNKKSIVSMIIILALILMVGCSNSNKDLSNNSLENKTSNNISNNNATNTNTTSNTTNNSVSNNTGKSSENILPENQKWYTLLDNIIALSKQGKVFNSDFPAKDTNIDSVESKWGKADNSEWVASAKGLYSTYSKHNIVFGSNKGGQIFEVRSLDKQLGNIYLSMVKDKLGTPQHDVKVNGEEIIGYKMGNDFKILFVFPEPTNQHANPIMSHYSVLYPAGTVNNMAGDPGREW</sequence>
<dbReference type="EMBL" id="CP003261">
    <property type="protein sequence ID" value="AGK98462.1"/>
    <property type="molecule type" value="Genomic_DNA"/>
</dbReference>